<sequence>MLLILGVVYFASYFPGSIGILAIAGVEERRVTRAANFGCMIAALQIAPPALLAMMMGDIGFVLGTTVSLVGSYFYVASVLNITWYKNIGIVILLPMLSTIIAGAVYLMIFRLVG</sequence>
<protein>
    <submittedName>
        <fullName evidence="2">Uncharacterized protein</fullName>
    </submittedName>
</protein>
<evidence type="ECO:0000313" key="2">
    <source>
        <dbReference type="EMBL" id="PLW85257.1"/>
    </source>
</evidence>
<dbReference type="Proteomes" id="UP000235162">
    <property type="component" value="Unassembled WGS sequence"/>
</dbReference>
<reference evidence="2 3" key="1">
    <citation type="submission" date="2018-01" db="EMBL/GenBank/DDBJ databases">
        <title>The draft genome sequence of Halioglobus japonicus S1-36.</title>
        <authorList>
            <person name="Du Z.-J."/>
            <person name="Shi M.-J."/>
        </authorList>
    </citation>
    <scope>NUCLEOTIDE SEQUENCE [LARGE SCALE GENOMIC DNA]</scope>
    <source>
        <strain evidence="2 3">S1-36</strain>
    </source>
</reference>
<feature type="transmembrane region" description="Helical" evidence="1">
    <location>
        <begin position="6"/>
        <end position="27"/>
    </location>
</feature>
<name>A0AAP8MCG5_9GAMM</name>
<dbReference type="AlphaFoldDB" id="A0AAP8MCG5"/>
<feature type="transmembrane region" description="Helical" evidence="1">
    <location>
        <begin position="88"/>
        <end position="109"/>
    </location>
</feature>
<feature type="transmembrane region" description="Helical" evidence="1">
    <location>
        <begin position="59"/>
        <end position="76"/>
    </location>
</feature>
<comment type="caution">
    <text evidence="2">The sequence shown here is derived from an EMBL/GenBank/DDBJ whole genome shotgun (WGS) entry which is preliminary data.</text>
</comment>
<organism evidence="2 3">
    <name type="scientific">Halioglobus japonicus</name>
    <dbReference type="NCBI Taxonomy" id="930805"/>
    <lineage>
        <taxon>Bacteria</taxon>
        <taxon>Pseudomonadati</taxon>
        <taxon>Pseudomonadota</taxon>
        <taxon>Gammaproteobacteria</taxon>
        <taxon>Cellvibrionales</taxon>
        <taxon>Halieaceae</taxon>
        <taxon>Halioglobus</taxon>
    </lineage>
</organism>
<gene>
    <name evidence="2" type="ORF">C0029_11500</name>
</gene>
<evidence type="ECO:0000313" key="3">
    <source>
        <dbReference type="Proteomes" id="UP000235162"/>
    </source>
</evidence>
<keyword evidence="1" id="KW-1133">Transmembrane helix</keyword>
<accession>A0AAP8MCG5</accession>
<keyword evidence="3" id="KW-1185">Reference proteome</keyword>
<dbReference type="EMBL" id="PKUR01000003">
    <property type="protein sequence ID" value="PLW85257.1"/>
    <property type="molecule type" value="Genomic_DNA"/>
</dbReference>
<dbReference type="KEGG" id="hja:BST95_02930"/>
<keyword evidence="1" id="KW-0472">Membrane</keyword>
<evidence type="ECO:0000256" key="1">
    <source>
        <dbReference type="SAM" id="Phobius"/>
    </source>
</evidence>
<dbReference type="RefSeq" id="WP_084198095.1">
    <property type="nucleotide sequence ID" value="NZ_BMYL01000010.1"/>
</dbReference>
<proteinExistence type="predicted"/>
<keyword evidence="1" id="KW-0812">Transmembrane</keyword>
<feature type="transmembrane region" description="Helical" evidence="1">
    <location>
        <begin position="34"/>
        <end position="53"/>
    </location>
</feature>